<feature type="compositionally biased region" description="Basic and acidic residues" evidence="1">
    <location>
        <begin position="330"/>
        <end position="339"/>
    </location>
</feature>
<dbReference type="Pfam" id="PF03993">
    <property type="entry name" value="DUF349"/>
    <property type="match status" value="2"/>
</dbReference>
<feature type="region of interest" description="Disordered" evidence="1">
    <location>
        <begin position="1"/>
        <end position="59"/>
    </location>
</feature>
<accession>A0A4V0Z412</accession>
<dbReference type="RefSeq" id="WP_130188444.1">
    <property type="nucleotide sequence ID" value="NZ_CP035913.1"/>
</dbReference>
<dbReference type="KEGG" id="plue:EWM63_22010"/>
<feature type="region of interest" description="Disordered" evidence="1">
    <location>
        <begin position="269"/>
        <end position="339"/>
    </location>
</feature>
<evidence type="ECO:0000313" key="3">
    <source>
        <dbReference type="Proteomes" id="UP000290637"/>
    </source>
</evidence>
<gene>
    <name evidence="2" type="ORF">EWM63_22010</name>
</gene>
<keyword evidence="3" id="KW-1185">Reference proteome</keyword>
<dbReference type="InterPro" id="IPR007139">
    <property type="entry name" value="DUF349"/>
</dbReference>
<organism evidence="2 3">
    <name type="scientific">Pseudoduganella lutea</name>
    <dbReference type="NCBI Taxonomy" id="321985"/>
    <lineage>
        <taxon>Bacteria</taxon>
        <taxon>Pseudomonadati</taxon>
        <taxon>Pseudomonadota</taxon>
        <taxon>Betaproteobacteria</taxon>
        <taxon>Burkholderiales</taxon>
        <taxon>Oxalobacteraceae</taxon>
        <taxon>Telluria group</taxon>
        <taxon>Pseudoduganella</taxon>
    </lineage>
</organism>
<proteinExistence type="predicted"/>
<feature type="compositionally biased region" description="Basic and acidic residues" evidence="1">
    <location>
        <begin position="1"/>
        <end position="14"/>
    </location>
</feature>
<dbReference type="EMBL" id="CP035913">
    <property type="protein sequence ID" value="QBE65333.1"/>
    <property type="molecule type" value="Genomic_DNA"/>
</dbReference>
<evidence type="ECO:0000313" key="2">
    <source>
        <dbReference type="EMBL" id="QBE65333.1"/>
    </source>
</evidence>
<dbReference type="AlphaFoldDB" id="A0A4V0Z412"/>
<dbReference type="Proteomes" id="UP000290637">
    <property type="component" value="Chromosome"/>
</dbReference>
<dbReference type="OrthoDB" id="5523335at2"/>
<protein>
    <submittedName>
        <fullName evidence="2">DUF349 domain-containing protein</fullName>
    </submittedName>
</protein>
<feature type="compositionally biased region" description="Basic and acidic residues" evidence="1">
    <location>
        <begin position="43"/>
        <end position="59"/>
    </location>
</feature>
<reference evidence="2 3" key="1">
    <citation type="submission" date="2019-02" db="EMBL/GenBank/DDBJ databases">
        <title>Draft Genome Sequences of Six Type Strains of the Genus Massilia.</title>
        <authorList>
            <person name="Miess H."/>
            <person name="Frediansyhah A."/>
            <person name="Gross H."/>
        </authorList>
    </citation>
    <scope>NUCLEOTIDE SEQUENCE [LARGE SCALE GENOMIC DNA]</scope>
    <source>
        <strain evidence="2 3">DSM 17473</strain>
    </source>
</reference>
<sequence>MFEFLFKRPGDKGNDPQAAQGQNAEAGRGDKGNGKSDGGGQGGDDKEARRAEQAARARSLDGDEAAAVALILQSEFADVRLAAAEHVVSQAALEQVHGAVRNTDRRVAKLMQGRLDAIRHRQMEQRQAEATITQAQRLLQDEKLTPNQVADLDRLWKVIDAPPQLAAEFDRLRAALSARLEAQVALQRAAIDALAALRKLAAAPGTGEEALQELERLAAEHAARLTSPEHASLPRHLLPDTEAALEAARAALVRPAVAAVEPAPVSAASTASAAPEPSSSPLAESSSAVAGTEQDAAAGSAGAPEATTEQGTGGDAVEAQPAPASAPARPPKEKKVTPADREANERFMALVDAMEAALAQGQLHTAAEHDKTLKDSKTGRLTAQQSERLAHVRAEFKRLAAWARWGGNVSREELVHAVEELPAQNLSMSELAKKVSAMRERWKSLDSVSGAAPKSLWEKFDAACTAAYAPAAAHFRHLADERHANAAKAQAMVDEVHALIADSPAAREDWRSLASSSQRLRQAWSRLGTIDRKDKKRLDTAFGKAMETLMAPLEEQRRIEVARREQLIEEVYKLDPAERHTVDTLRGLQEAWQGHAKALPLERRQEQALWQKFRAACDTIFAKRKESAHAADHERKAHLHAREAICAQLESFVPEGDDKARQGAIGKALREAATAWHASGPVPRAAEARIEGRYRAAVAKLQGEADAVRKRAGAAQANALRDKLRLVQALEHAVAAPGPVDVDEWKGRWAALPPLPAEQERTLHGRFDAALAAAGAEAGARGAYAGTLEANRSRLLAEVLRQEIVAGIDSGAEFARDRLKTQVEVLQDSLKSGHKAGGGGGGAAQAAQLVQLCALPALLDDRTASRIEALFRRIGAEGR</sequence>
<feature type="compositionally biased region" description="Basic and acidic residues" evidence="1">
    <location>
        <begin position="366"/>
        <end position="378"/>
    </location>
</feature>
<feature type="region of interest" description="Disordered" evidence="1">
    <location>
        <begin position="363"/>
        <end position="384"/>
    </location>
</feature>
<name>A0A4V0Z412_9BURK</name>
<evidence type="ECO:0000256" key="1">
    <source>
        <dbReference type="SAM" id="MobiDB-lite"/>
    </source>
</evidence>
<feature type="compositionally biased region" description="Low complexity" evidence="1">
    <location>
        <begin position="269"/>
        <end position="309"/>
    </location>
</feature>